<proteinExistence type="predicted"/>
<dbReference type="Proteomes" id="UP000499080">
    <property type="component" value="Unassembled WGS sequence"/>
</dbReference>
<feature type="region of interest" description="Disordered" evidence="1">
    <location>
        <begin position="19"/>
        <end position="61"/>
    </location>
</feature>
<keyword evidence="3" id="KW-1185">Reference proteome</keyword>
<evidence type="ECO:0000313" key="2">
    <source>
        <dbReference type="EMBL" id="GBN26755.1"/>
    </source>
</evidence>
<evidence type="ECO:0000313" key="3">
    <source>
        <dbReference type="Proteomes" id="UP000499080"/>
    </source>
</evidence>
<name>A0A4Y2MHX8_ARAVE</name>
<organism evidence="2 3">
    <name type="scientific">Araneus ventricosus</name>
    <name type="common">Orbweaver spider</name>
    <name type="synonym">Epeira ventricosa</name>
    <dbReference type="NCBI Taxonomy" id="182803"/>
    <lineage>
        <taxon>Eukaryota</taxon>
        <taxon>Metazoa</taxon>
        <taxon>Ecdysozoa</taxon>
        <taxon>Arthropoda</taxon>
        <taxon>Chelicerata</taxon>
        <taxon>Arachnida</taxon>
        <taxon>Araneae</taxon>
        <taxon>Araneomorphae</taxon>
        <taxon>Entelegynae</taxon>
        <taxon>Araneoidea</taxon>
        <taxon>Araneidae</taxon>
        <taxon>Araneus</taxon>
    </lineage>
</organism>
<accession>A0A4Y2MHX8</accession>
<comment type="caution">
    <text evidence="2">The sequence shown here is derived from an EMBL/GenBank/DDBJ whole genome shotgun (WGS) entry which is preliminary data.</text>
</comment>
<evidence type="ECO:0000256" key="1">
    <source>
        <dbReference type="SAM" id="MobiDB-lite"/>
    </source>
</evidence>
<gene>
    <name evidence="2" type="ORF">AVEN_209101_1</name>
</gene>
<dbReference type="AlphaFoldDB" id="A0A4Y2MHX8"/>
<dbReference type="EMBL" id="BGPR01007426">
    <property type="protein sequence ID" value="GBN26755.1"/>
    <property type="molecule type" value="Genomic_DNA"/>
</dbReference>
<sequence>MKIANLICFLADNEDLIKQQPDATSSSDSAPDFSPSSGPQTDGPLPSRGPIPRTLISPPTSFEKQRNFGACLKIVSASRVFLFTCK</sequence>
<protein>
    <submittedName>
        <fullName evidence="2">Uncharacterized protein</fullName>
    </submittedName>
</protein>
<reference evidence="2 3" key="1">
    <citation type="journal article" date="2019" name="Sci. Rep.">
        <title>Orb-weaving spider Araneus ventricosus genome elucidates the spidroin gene catalogue.</title>
        <authorList>
            <person name="Kono N."/>
            <person name="Nakamura H."/>
            <person name="Ohtoshi R."/>
            <person name="Moran D.A.P."/>
            <person name="Shinohara A."/>
            <person name="Yoshida Y."/>
            <person name="Fujiwara M."/>
            <person name="Mori M."/>
            <person name="Tomita M."/>
            <person name="Arakawa K."/>
        </authorList>
    </citation>
    <scope>NUCLEOTIDE SEQUENCE [LARGE SCALE GENOMIC DNA]</scope>
</reference>
<feature type="compositionally biased region" description="Low complexity" evidence="1">
    <location>
        <begin position="21"/>
        <end position="37"/>
    </location>
</feature>